<dbReference type="Pfam" id="PF10448">
    <property type="entry name" value="POC3_POC4"/>
    <property type="match status" value="1"/>
</dbReference>
<dbReference type="GO" id="GO:0032991">
    <property type="term" value="C:protein-containing complex"/>
    <property type="evidence" value="ECO:0007669"/>
    <property type="project" value="EnsemblFungi"/>
</dbReference>
<dbReference type="InterPro" id="IPR018854">
    <property type="entry name" value="Psome_chaperone_3/4"/>
</dbReference>
<dbReference type="OMA" id="HMATIIS"/>
<protein>
    <submittedName>
        <fullName evidence="1">Uncharacterized protein</fullName>
    </submittedName>
</protein>
<evidence type="ECO:0000313" key="1">
    <source>
        <dbReference type="EMBL" id="EDO17157.1"/>
    </source>
</evidence>
<keyword evidence="2" id="KW-1185">Reference proteome</keyword>
<dbReference type="GO" id="GO:0005634">
    <property type="term" value="C:nucleus"/>
    <property type="evidence" value="ECO:0007669"/>
    <property type="project" value="EnsemblFungi"/>
</dbReference>
<dbReference type="HOGENOM" id="CLU_133955_0_0_1"/>
<dbReference type="eggNOG" id="ENOG502S7JE">
    <property type="taxonomic scope" value="Eukaryota"/>
</dbReference>
<dbReference type="PhylomeDB" id="A7TKP5"/>
<dbReference type="GO" id="GO:0005737">
    <property type="term" value="C:cytoplasm"/>
    <property type="evidence" value="ECO:0007669"/>
    <property type="project" value="EnsemblFungi"/>
</dbReference>
<gene>
    <name evidence="1" type="ORF">Kpol_1072p27</name>
</gene>
<dbReference type="FunCoup" id="A7TKP5">
    <property type="interactions" value="53"/>
</dbReference>
<dbReference type="EMBL" id="DS480409">
    <property type="protein sequence ID" value="EDO17157.1"/>
    <property type="molecule type" value="Genomic_DNA"/>
</dbReference>
<dbReference type="InParanoid" id="A7TKP5"/>
<dbReference type="AlphaFoldDB" id="A7TKP5"/>
<reference evidence="1 2" key="1">
    <citation type="journal article" date="2007" name="Proc. Natl. Acad. Sci. U.S.A.">
        <title>Independent sorting-out of thousands of duplicated gene pairs in two yeast species descended from a whole-genome duplication.</title>
        <authorList>
            <person name="Scannell D.R."/>
            <person name="Frank A.C."/>
            <person name="Conant G.C."/>
            <person name="Byrne K.P."/>
            <person name="Woolfit M."/>
            <person name="Wolfe K.H."/>
        </authorList>
    </citation>
    <scope>NUCLEOTIDE SEQUENCE [LARGE SCALE GENOMIC DNA]</scope>
    <source>
        <strain evidence="2">ATCC 22028 / DSM 70294 / BCRC 21397 / CBS 2163 / NBRC 10782 / NRRL Y-8283 / UCD 57-17</strain>
    </source>
</reference>
<dbReference type="OrthoDB" id="4035555at2759"/>
<sequence>MSVQTFSKTLEPSGSISGKLLDVSVTIPVDLSNNKIPITVTIGSKEGGINAGENDTGNDINNLKLLCYYYSISRRSDKNDVVSTVLLDTSIDSVRDTTRQLSTLLCKKYRHPCYVAWSSDASNTNDMFDQISIIKTCVQYIHDKIST</sequence>
<evidence type="ECO:0000313" key="2">
    <source>
        <dbReference type="Proteomes" id="UP000000267"/>
    </source>
</evidence>
<name>A7TKP5_VANPO</name>
<dbReference type="STRING" id="436907.A7TKP5"/>
<dbReference type="RefSeq" id="XP_001645015.1">
    <property type="nucleotide sequence ID" value="XM_001644965.1"/>
</dbReference>
<dbReference type="GeneID" id="5545356"/>
<dbReference type="KEGG" id="vpo:Kpol_1072p27"/>
<dbReference type="Proteomes" id="UP000000267">
    <property type="component" value="Unassembled WGS sequence"/>
</dbReference>
<proteinExistence type="predicted"/>
<dbReference type="GO" id="GO:0043248">
    <property type="term" value="P:proteasome assembly"/>
    <property type="evidence" value="ECO:0007669"/>
    <property type="project" value="EnsemblFungi"/>
</dbReference>
<dbReference type="Gene3D" id="3.30.230.100">
    <property type="match status" value="1"/>
</dbReference>
<accession>A7TKP5</accession>
<organism evidence="2">
    <name type="scientific">Vanderwaltozyma polyspora (strain ATCC 22028 / DSM 70294 / BCRC 21397 / CBS 2163 / NBRC 10782 / NRRL Y-8283 / UCD 57-17)</name>
    <name type="common">Kluyveromyces polysporus</name>
    <dbReference type="NCBI Taxonomy" id="436907"/>
    <lineage>
        <taxon>Eukaryota</taxon>
        <taxon>Fungi</taxon>
        <taxon>Dikarya</taxon>
        <taxon>Ascomycota</taxon>
        <taxon>Saccharomycotina</taxon>
        <taxon>Saccharomycetes</taxon>
        <taxon>Saccharomycetales</taxon>
        <taxon>Saccharomycetaceae</taxon>
        <taxon>Vanderwaltozyma</taxon>
    </lineage>
</organism>
<dbReference type="GO" id="GO:0051131">
    <property type="term" value="P:chaperone-mediated protein complex assembly"/>
    <property type="evidence" value="ECO:0007669"/>
    <property type="project" value="EnsemblFungi"/>
</dbReference>